<keyword evidence="1" id="KW-0732">Signal</keyword>
<feature type="signal peptide" evidence="1">
    <location>
        <begin position="1"/>
        <end position="23"/>
    </location>
</feature>
<dbReference type="EMBL" id="KQ086149">
    <property type="protein sequence ID" value="KLO07290.1"/>
    <property type="molecule type" value="Genomic_DNA"/>
</dbReference>
<sequence length="74" mass="7322">MSFIKSLVLLASTLLASAMFVVATPTPQAGPAIPEPFFSGLPVFNSIAAPGPAPSGGVGLEDPLDGDLGLTGLL</sequence>
<evidence type="ECO:0000313" key="2">
    <source>
        <dbReference type="EMBL" id="KLO07290.1"/>
    </source>
</evidence>
<feature type="chain" id="PRO_5005201706" evidence="1">
    <location>
        <begin position="24"/>
        <end position="74"/>
    </location>
</feature>
<evidence type="ECO:0000313" key="3">
    <source>
        <dbReference type="Proteomes" id="UP000053477"/>
    </source>
</evidence>
<evidence type="ECO:0000256" key="1">
    <source>
        <dbReference type="SAM" id="SignalP"/>
    </source>
</evidence>
<name>A0A0H2R664_9AGAM</name>
<reference evidence="2 3" key="1">
    <citation type="submission" date="2015-04" db="EMBL/GenBank/DDBJ databases">
        <title>Complete genome sequence of Schizopora paradoxa KUC8140, a cosmopolitan wood degrader in East Asia.</title>
        <authorList>
            <consortium name="DOE Joint Genome Institute"/>
            <person name="Min B."/>
            <person name="Park H."/>
            <person name="Jang Y."/>
            <person name="Kim J.-J."/>
            <person name="Kim K.H."/>
            <person name="Pangilinan J."/>
            <person name="Lipzen A."/>
            <person name="Riley R."/>
            <person name="Grigoriev I.V."/>
            <person name="Spatafora J.W."/>
            <person name="Choi I.-G."/>
        </authorList>
    </citation>
    <scope>NUCLEOTIDE SEQUENCE [LARGE SCALE GENOMIC DNA]</scope>
    <source>
        <strain evidence="2 3">KUC8140</strain>
    </source>
</reference>
<organism evidence="2 3">
    <name type="scientific">Schizopora paradoxa</name>
    <dbReference type="NCBI Taxonomy" id="27342"/>
    <lineage>
        <taxon>Eukaryota</taxon>
        <taxon>Fungi</taxon>
        <taxon>Dikarya</taxon>
        <taxon>Basidiomycota</taxon>
        <taxon>Agaricomycotina</taxon>
        <taxon>Agaricomycetes</taxon>
        <taxon>Hymenochaetales</taxon>
        <taxon>Schizoporaceae</taxon>
        <taxon>Schizopora</taxon>
    </lineage>
</organism>
<keyword evidence="3" id="KW-1185">Reference proteome</keyword>
<proteinExistence type="predicted"/>
<accession>A0A0H2R664</accession>
<protein>
    <submittedName>
        <fullName evidence="2">Uncharacterized protein</fullName>
    </submittedName>
</protein>
<dbReference type="InParanoid" id="A0A0H2R664"/>
<dbReference type="AlphaFoldDB" id="A0A0H2R664"/>
<gene>
    <name evidence="2" type="ORF">SCHPADRAFT_909640</name>
</gene>
<dbReference type="Proteomes" id="UP000053477">
    <property type="component" value="Unassembled WGS sequence"/>
</dbReference>